<dbReference type="InterPro" id="IPR027417">
    <property type="entry name" value="P-loop_NTPase"/>
</dbReference>
<reference evidence="2" key="1">
    <citation type="submission" date="2022-12" db="EMBL/GenBank/DDBJ databases">
        <title>Draft genome assemblies for two species of Escallonia (Escalloniales).</title>
        <authorList>
            <person name="Chanderbali A."/>
            <person name="Dervinis C."/>
            <person name="Anghel I."/>
            <person name="Soltis D."/>
            <person name="Soltis P."/>
            <person name="Zapata F."/>
        </authorList>
    </citation>
    <scope>NUCLEOTIDE SEQUENCE</scope>
    <source>
        <strain evidence="2">UCBG64.0493</strain>
        <tissue evidence="2">Leaf</tissue>
    </source>
</reference>
<keyword evidence="3" id="KW-1185">Reference proteome</keyword>
<evidence type="ECO:0000313" key="2">
    <source>
        <dbReference type="EMBL" id="KAK2997275.1"/>
    </source>
</evidence>
<organism evidence="2 3">
    <name type="scientific">Escallonia herrerae</name>
    <dbReference type="NCBI Taxonomy" id="1293975"/>
    <lineage>
        <taxon>Eukaryota</taxon>
        <taxon>Viridiplantae</taxon>
        <taxon>Streptophyta</taxon>
        <taxon>Embryophyta</taxon>
        <taxon>Tracheophyta</taxon>
        <taxon>Spermatophyta</taxon>
        <taxon>Magnoliopsida</taxon>
        <taxon>eudicotyledons</taxon>
        <taxon>Gunneridae</taxon>
        <taxon>Pentapetalae</taxon>
        <taxon>asterids</taxon>
        <taxon>campanulids</taxon>
        <taxon>Escalloniales</taxon>
        <taxon>Escalloniaceae</taxon>
        <taxon>Escallonia</taxon>
    </lineage>
</organism>
<dbReference type="SUPFAM" id="SSF52540">
    <property type="entry name" value="P-loop containing nucleoside triphosphate hydrolases"/>
    <property type="match status" value="1"/>
</dbReference>
<sequence>MGSELKQAIVEDLDKFIKGKDFYRKIGRAWKRGYLLYGPPGTGKSSLTAAMVNYLNYDIYDLDLTDVESNADLGSLLLSMSNRSILIIEDIECTIKLQNRESQEELNNQKNRIEELLRQAEVTPAEVAGVLMKKANTEVSLRGLLQFLENKVSEQDKRAGMQFNDVNIDGVQSSGSMPRHI</sequence>
<comment type="caution">
    <text evidence="2">The sequence shown here is derived from an EMBL/GenBank/DDBJ whole genome shotgun (WGS) entry which is preliminary data.</text>
</comment>
<name>A0AA88UT46_9ASTE</name>
<evidence type="ECO:0000259" key="1">
    <source>
        <dbReference type="Pfam" id="PF00004"/>
    </source>
</evidence>
<feature type="domain" description="ATPase AAA-type core" evidence="1">
    <location>
        <begin position="34"/>
        <end position="119"/>
    </location>
</feature>
<protein>
    <recommendedName>
        <fullName evidence="1">ATPase AAA-type core domain-containing protein</fullName>
    </recommendedName>
</protein>
<dbReference type="InterPro" id="IPR003959">
    <property type="entry name" value="ATPase_AAA_core"/>
</dbReference>
<dbReference type="GO" id="GO:0016887">
    <property type="term" value="F:ATP hydrolysis activity"/>
    <property type="evidence" value="ECO:0007669"/>
    <property type="project" value="InterPro"/>
</dbReference>
<accession>A0AA88UT46</accession>
<gene>
    <name evidence="2" type="ORF">RJ639_026351</name>
</gene>
<dbReference type="Gene3D" id="3.40.50.300">
    <property type="entry name" value="P-loop containing nucleotide triphosphate hydrolases"/>
    <property type="match status" value="1"/>
</dbReference>
<dbReference type="GO" id="GO:0005524">
    <property type="term" value="F:ATP binding"/>
    <property type="evidence" value="ECO:0007669"/>
    <property type="project" value="InterPro"/>
</dbReference>
<dbReference type="Pfam" id="PF00004">
    <property type="entry name" value="AAA"/>
    <property type="match status" value="1"/>
</dbReference>
<dbReference type="AlphaFoldDB" id="A0AA88UT46"/>
<dbReference type="Proteomes" id="UP001188597">
    <property type="component" value="Unassembled WGS sequence"/>
</dbReference>
<dbReference type="PANTHER" id="PTHR23070">
    <property type="entry name" value="BCS1 AAA-TYPE ATPASE"/>
    <property type="match status" value="1"/>
</dbReference>
<dbReference type="EMBL" id="JAVXUP010004296">
    <property type="protein sequence ID" value="KAK2997275.1"/>
    <property type="molecule type" value="Genomic_DNA"/>
</dbReference>
<evidence type="ECO:0000313" key="3">
    <source>
        <dbReference type="Proteomes" id="UP001188597"/>
    </source>
</evidence>
<proteinExistence type="predicted"/>
<dbReference type="InterPro" id="IPR050747">
    <property type="entry name" value="Mitochondrial_chaperone_BCS1"/>
</dbReference>